<dbReference type="EMBL" id="JACHGY010000001">
    <property type="protein sequence ID" value="MBB6430573.1"/>
    <property type="molecule type" value="Genomic_DNA"/>
</dbReference>
<proteinExistence type="predicted"/>
<reference evidence="1 2" key="1">
    <citation type="submission" date="2020-08" db="EMBL/GenBank/DDBJ databases">
        <title>Genomic Encyclopedia of Type Strains, Phase IV (KMG-IV): sequencing the most valuable type-strain genomes for metagenomic binning, comparative biology and taxonomic classification.</title>
        <authorList>
            <person name="Goeker M."/>
        </authorList>
    </citation>
    <scope>NUCLEOTIDE SEQUENCE [LARGE SCALE GENOMIC DNA]</scope>
    <source>
        <strain evidence="1 2">DSM 103725</strain>
    </source>
</reference>
<dbReference type="Proteomes" id="UP000541810">
    <property type="component" value="Unassembled WGS sequence"/>
</dbReference>
<comment type="caution">
    <text evidence="1">The sequence shown here is derived from an EMBL/GenBank/DDBJ whole genome shotgun (WGS) entry which is preliminary data.</text>
</comment>
<dbReference type="AlphaFoldDB" id="A0A7X0H7K0"/>
<gene>
    <name evidence="1" type="ORF">HNQ40_002379</name>
</gene>
<evidence type="ECO:0000313" key="2">
    <source>
        <dbReference type="Proteomes" id="UP000541810"/>
    </source>
</evidence>
<protein>
    <submittedName>
        <fullName evidence="1">Uncharacterized protein</fullName>
    </submittedName>
</protein>
<dbReference type="RefSeq" id="WP_184678080.1">
    <property type="nucleotide sequence ID" value="NZ_JACHGY010000001.1"/>
</dbReference>
<accession>A0A7X0H7K0</accession>
<sequence>MMDWRGVALCGFGLSGLLLGGVPAVDAQELIGAEAALKQWLEPQEEEATPEQEPAEDPLRADLKKFTEAWPAMSPEDAATGWIALYDRWAEAPKNEAGGFGDPYGFGGGFGGYRGQFGDDDESGPLTLPDVVRAIPGPDAWPALMDQVDAREAEEGKLTESALRLLVSYLDDDMDKFLAEAEQTIKTAQKAGSHYSEYLVEAIAPLTDIRGEQKEGVDEIRARIQRAKANPDAFYEFEVPDLVTLYGEDEARALLEEIVVLSVEGIGIEVGDATRQLATRIATEKIDDLAVPRWGLVWAVDEDNMALYEALDKKYGQKKKPQAEGGDEGLVDMIKQLGGFGQSRGFDPYYDNYEP</sequence>
<keyword evidence="2" id="KW-1185">Reference proteome</keyword>
<evidence type="ECO:0000313" key="1">
    <source>
        <dbReference type="EMBL" id="MBB6430573.1"/>
    </source>
</evidence>
<organism evidence="1 2">
    <name type="scientific">Algisphaera agarilytica</name>
    <dbReference type="NCBI Taxonomy" id="1385975"/>
    <lineage>
        <taxon>Bacteria</taxon>
        <taxon>Pseudomonadati</taxon>
        <taxon>Planctomycetota</taxon>
        <taxon>Phycisphaerae</taxon>
        <taxon>Phycisphaerales</taxon>
        <taxon>Phycisphaeraceae</taxon>
        <taxon>Algisphaera</taxon>
    </lineage>
</organism>
<name>A0A7X0H7K0_9BACT</name>